<dbReference type="GO" id="GO:0016787">
    <property type="term" value="F:hydrolase activity"/>
    <property type="evidence" value="ECO:0007669"/>
    <property type="project" value="UniProtKB-KW"/>
</dbReference>
<dbReference type="STRING" id="1884261.A0A5C3QV45"/>
<evidence type="ECO:0000256" key="2">
    <source>
        <dbReference type="ARBA" id="ARBA00022801"/>
    </source>
</evidence>
<evidence type="ECO:0000256" key="1">
    <source>
        <dbReference type="ARBA" id="ARBA00009009"/>
    </source>
</evidence>
<dbReference type="OrthoDB" id="428260at2759"/>
<proteinExistence type="inferred from homology"/>
<dbReference type="Gene3D" id="3.40.710.10">
    <property type="entry name" value="DD-peptidase/beta-lactamase superfamily"/>
    <property type="match status" value="1"/>
</dbReference>
<dbReference type="PANTHER" id="PTHR43283:SF17">
    <property type="entry name" value="(LOVD), PUTATIVE (AFU_ORTHOLOGUE AFUA_5G00920)-RELATED"/>
    <property type="match status" value="1"/>
</dbReference>
<gene>
    <name evidence="4" type="ORF">BDV98DRAFT_648895</name>
</gene>
<comment type="similarity">
    <text evidence="1">Belongs to the class-A beta-lactamase family.</text>
</comment>
<evidence type="ECO:0000313" key="4">
    <source>
        <dbReference type="EMBL" id="TFL04229.1"/>
    </source>
</evidence>
<dbReference type="InterPro" id="IPR001466">
    <property type="entry name" value="Beta-lactam-related"/>
</dbReference>
<sequence length="403" mass="44236">MDAISTILDAHVIGSDGDTVNKLLGAAAVVVDRHGILYSGAAGKIDFASDSRPFTVDSFGWIASLSKLVTTTVAMKLVEEGMLALDQDLRPLVPELNSLQILRGFDDDGEPRVEKNTAPVTLRHLLTHTCGLTSEYFDTGEGFLLRYNKHIGRTQTASSCTLSGLLSGTTLTHVPGESWGYSQGIDWAGYLIERTAGRTLKECLSERVFRPLGMKSTVFFPEVPAVTRGKEMAFPCRQKDNSLVPMERPTPAIQEYKMGGTGLCSTARDYGVFLKALLAGDLVKESTLDEMFRPQLNEGQRDDLERALGQWRNGFLMGIPEGTSLSHGIGGLMVLEDLPGKRRAGSMDWSGVSNPRWWIDRKTGVACVMFTNQWPWGDKVVGKLWDALERGVYEALRTTDLQG</sequence>
<dbReference type="Proteomes" id="UP000305067">
    <property type="component" value="Unassembled WGS sequence"/>
</dbReference>
<dbReference type="PANTHER" id="PTHR43283">
    <property type="entry name" value="BETA-LACTAMASE-RELATED"/>
    <property type="match status" value="1"/>
</dbReference>
<dbReference type="InterPro" id="IPR012338">
    <property type="entry name" value="Beta-lactam/transpept-like"/>
</dbReference>
<keyword evidence="5" id="KW-1185">Reference proteome</keyword>
<keyword evidence="2" id="KW-0378">Hydrolase</keyword>
<feature type="domain" description="Beta-lactamase-related" evidence="3">
    <location>
        <begin position="22"/>
        <end position="379"/>
    </location>
</feature>
<protein>
    <submittedName>
        <fullName evidence="4">Beta-lactamase</fullName>
    </submittedName>
</protein>
<reference evidence="4 5" key="1">
    <citation type="journal article" date="2019" name="Nat. Ecol. Evol.">
        <title>Megaphylogeny resolves global patterns of mushroom evolution.</title>
        <authorList>
            <person name="Varga T."/>
            <person name="Krizsan K."/>
            <person name="Foldi C."/>
            <person name="Dima B."/>
            <person name="Sanchez-Garcia M."/>
            <person name="Sanchez-Ramirez S."/>
            <person name="Szollosi G.J."/>
            <person name="Szarkandi J.G."/>
            <person name="Papp V."/>
            <person name="Albert L."/>
            <person name="Andreopoulos W."/>
            <person name="Angelini C."/>
            <person name="Antonin V."/>
            <person name="Barry K.W."/>
            <person name="Bougher N.L."/>
            <person name="Buchanan P."/>
            <person name="Buyck B."/>
            <person name="Bense V."/>
            <person name="Catcheside P."/>
            <person name="Chovatia M."/>
            <person name="Cooper J."/>
            <person name="Damon W."/>
            <person name="Desjardin D."/>
            <person name="Finy P."/>
            <person name="Geml J."/>
            <person name="Haridas S."/>
            <person name="Hughes K."/>
            <person name="Justo A."/>
            <person name="Karasinski D."/>
            <person name="Kautmanova I."/>
            <person name="Kiss B."/>
            <person name="Kocsube S."/>
            <person name="Kotiranta H."/>
            <person name="LaButti K.M."/>
            <person name="Lechner B.E."/>
            <person name="Liimatainen K."/>
            <person name="Lipzen A."/>
            <person name="Lukacs Z."/>
            <person name="Mihaltcheva S."/>
            <person name="Morgado L.N."/>
            <person name="Niskanen T."/>
            <person name="Noordeloos M.E."/>
            <person name="Ohm R.A."/>
            <person name="Ortiz-Santana B."/>
            <person name="Ovrebo C."/>
            <person name="Racz N."/>
            <person name="Riley R."/>
            <person name="Savchenko A."/>
            <person name="Shiryaev A."/>
            <person name="Soop K."/>
            <person name="Spirin V."/>
            <person name="Szebenyi C."/>
            <person name="Tomsovsky M."/>
            <person name="Tulloss R.E."/>
            <person name="Uehling J."/>
            <person name="Grigoriev I.V."/>
            <person name="Vagvolgyi C."/>
            <person name="Papp T."/>
            <person name="Martin F.M."/>
            <person name="Miettinen O."/>
            <person name="Hibbett D.S."/>
            <person name="Nagy L.G."/>
        </authorList>
    </citation>
    <scope>NUCLEOTIDE SEQUENCE [LARGE SCALE GENOMIC DNA]</scope>
    <source>
        <strain evidence="4 5">CBS 309.79</strain>
    </source>
</reference>
<dbReference type="EMBL" id="ML178819">
    <property type="protein sequence ID" value="TFL04229.1"/>
    <property type="molecule type" value="Genomic_DNA"/>
</dbReference>
<organism evidence="4 5">
    <name type="scientific">Pterulicium gracile</name>
    <dbReference type="NCBI Taxonomy" id="1884261"/>
    <lineage>
        <taxon>Eukaryota</taxon>
        <taxon>Fungi</taxon>
        <taxon>Dikarya</taxon>
        <taxon>Basidiomycota</taxon>
        <taxon>Agaricomycotina</taxon>
        <taxon>Agaricomycetes</taxon>
        <taxon>Agaricomycetidae</taxon>
        <taxon>Agaricales</taxon>
        <taxon>Pleurotineae</taxon>
        <taxon>Pterulaceae</taxon>
        <taxon>Pterulicium</taxon>
    </lineage>
</organism>
<dbReference type="AlphaFoldDB" id="A0A5C3QV45"/>
<dbReference type="InterPro" id="IPR050789">
    <property type="entry name" value="Diverse_Enzym_Activities"/>
</dbReference>
<evidence type="ECO:0000259" key="3">
    <source>
        <dbReference type="Pfam" id="PF00144"/>
    </source>
</evidence>
<dbReference type="SUPFAM" id="SSF56601">
    <property type="entry name" value="beta-lactamase/transpeptidase-like"/>
    <property type="match status" value="1"/>
</dbReference>
<name>A0A5C3QV45_9AGAR</name>
<evidence type="ECO:0000313" key="5">
    <source>
        <dbReference type="Proteomes" id="UP000305067"/>
    </source>
</evidence>
<dbReference type="Pfam" id="PF00144">
    <property type="entry name" value="Beta-lactamase"/>
    <property type="match status" value="1"/>
</dbReference>
<accession>A0A5C3QV45</accession>